<dbReference type="SUPFAM" id="SSF103481">
    <property type="entry name" value="Multidrug resistance efflux transporter EmrE"/>
    <property type="match status" value="2"/>
</dbReference>
<feature type="transmembrane region" description="Helical" evidence="1">
    <location>
        <begin position="124"/>
        <end position="143"/>
    </location>
</feature>
<feature type="transmembrane region" description="Helical" evidence="1">
    <location>
        <begin position="40"/>
        <end position="59"/>
    </location>
</feature>
<dbReference type="InterPro" id="IPR000620">
    <property type="entry name" value="EamA_dom"/>
</dbReference>
<dbReference type="RefSeq" id="WP_114581032.1">
    <property type="nucleotide sequence ID" value="NZ_QPMH01000003.1"/>
</dbReference>
<evidence type="ECO:0000259" key="2">
    <source>
        <dbReference type="Pfam" id="PF00892"/>
    </source>
</evidence>
<keyword evidence="4" id="KW-1185">Reference proteome</keyword>
<proteinExistence type="predicted"/>
<gene>
    <name evidence="3" type="ORF">DRB17_04745</name>
</gene>
<dbReference type="GO" id="GO:0016020">
    <property type="term" value="C:membrane"/>
    <property type="evidence" value="ECO:0007669"/>
    <property type="project" value="InterPro"/>
</dbReference>
<feature type="domain" description="EamA" evidence="2">
    <location>
        <begin position="152"/>
        <end position="283"/>
    </location>
</feature>
<dbReference type="Proteomes" id="UP000253941">
    <property type="component" value="Unassembled WGS sequence"/>
</dbReference>
<feature type="transmembrane region" description="Helical" evidence="1">
    <location>
        <begin position="216"/>
        <end position="234"/>
    </location>
</feature>
<organism evidence="3 4">
    <name type="scientific">Ferruginivarius sediminum</name>
    <dbReference type="NCBI Taxonomy" id="2661937"/>
    <lineage>
        <taxon>Bacteria</taxon>
        <taxon>Pseudomonadati</taxon>
        <taxon>Pseudomonadota</taxon>
        <taxon>Alphaproteobacteria</taxon>
        <taxon>Rhodospirillales</taxon>
        <taxon>Rhodospirillaceae</taxon>
        <taxon>Ferruginivarius</taxon>
    </lineage>
</organism>
<dbReference type="InterPro" id="IPR037185">
    <property type="entry name" value="EmrE-like"/>
</dbReference>
<evidence type="ECO:0000313" key="3">
    <source>
        <dbReference type="EMBL" id="RDD63082.1"/>
    </source>
</evidence>
<keyword evidence="1" id="KW-0812">Transmembrane</keyword>
<dbReference type="Pfam" id="PF00892">
    <property type="entry name" value="EamA"/>
    <property type="match status" value="2"/>
</dbReference>
<dbReference type="EMBL" id="QPMH01000003">
    <property type="protein sequence ID" value="RDD63082.1"/>
    <property type="molecule type" value="Genomic_DNA"/>
</dbReference>
<comment type="caution">
    <text evidence="3">The sequence shown here is derived from an EMBL/GenBank/DDBJ whole genome shotgun (WGS) entry which is preliminary data.</text>
</comment>
<name>A0A369TE15_9PROT</name>
<evidence type="ECO:0000256" key="1">
    <source>
        <dbReference type="SAM" id="Phobius"/>
    </source>
</evidence>
<reference evidence="3 4" key="1">
    <citation type="submission" date="2018-07" db="EMBL/GenBank/DDBJ databases">
        <title>Venubactetium sediminum gen. nov., sp. nov., isolated from a marine solar saltern.</title>
        <authorList>
            <person name="Wang S."/>
        </authorList>
    </citation>
    <scope>NUCLEOTIDE SEQUENCE [LARGE SCALE GENOMIC DNA]</scope>
    <source>
        <strain evidence="3 4">WD2A32</strain>
    </source>
</reference>
<protein>
    <recommendedName>
        <fullName evidence="2">EamA domain-containing protein</fullName>
    </recommendedName>
</protein>
<feature type="transmembrane region" description="Helical" evidence="1">
    <location>
        <begin position="272"/>
        <end position="290"/>
    </location>
</feature>
<evidence type="ECO:0000313" key="4">
    <source>
        <dbReference type="Proteomes" id="UP000253941"/>
    </source>
</evidence>
<feature type="domain" description="EamA" evidence="2">
    <location>
        <begin position="6"/>
        <end position="140"/>
    </location>
</feature>
<feature type="transmembrane region" description="Helical" evidence="1">
    <location>
        <begin position="95"/>
        <end position="117"/>
    </location>
</feature>
<feature type="transmembrane region" description="Helical" evidence="1">
    <location>
        <begin position="246"/>
        <end position="266"/>
    </location>
</feature>
<dbReference type="AlphaFoldDB" id="A0A369TE15"/>
<feature type="transmembrane region" description="Helical" evidence="1">
    <location>
        <begin position="71"/>
        <end position="89"/>
    </location>
</feature>
<dbReference type="PANTHER" id="PTHR22911">
    <property type="entry name" value="ACYL-MALONYL CONDENSING ENZYME-RELATED"/>
    <property type="match status" value="1"/>
</dbReference>
<keyword evidence="1" id="KW-1133">Transmembrane helix</keyword>
<dbReference type="PANTHER" id="PTHR22911:SF79">
    <property type="entry name" value="MOBA-LIKE NTP TRANSFERASE DOMAIN-CONTAINING PROTEIN"/>
    <property type="match status" value="1"/>
</dbReference>
<accession>A0A369TE15</accession>
<keyword evidence="1" id="KW-0472">Membrane</keyword>
<feature type="transmembrane region" description="Helical" evidence="1">
    <location>
        <begin position="183"/>
        <end position="204"/>
    </location>
</feature>
<sequence>MVRAYGTFLVLLGAGAWGALGVLATGIYEHGLQPLDVVTSRVVVAWLGFAIVSAVTGRGRSILSKSGWRGLAIHGLVAVVLYNLLYFAAIEQLGVSLSVALLYTAPAWSAMLSALFLGERPGKAALLAVPLCVIGVALAVGVLTDGIYIELLGFAAGLGAGLTYALFSVLGKPILDRWAPIDLLFVSFGVASVCLLSLFTVTGGWARLAQAGPESWTLLMIMGVFATFCAYMAYTTGLRWVDASKATILATIEPAVAVTLATLVTSETLGRVEFVGIILIIAAGTIAGLSRSRADAH</sequence>
<feature type="transmembrane region" description="Helical" evidence="1">
    <location>
        <begin position="149"/>
        <end position="171"/>
    </location>
</feature>